<comment type="subcellular location">
    <subcellularLocation>
        <location evidence="1">Membrane</location>
        <topology evidence="1">Multi-pass membrane protein</topology>
    </subcellularLocation>
</comment>
<dbReference type="HOGENOM" id="CLU_015237_4_0_0"/>
<gene>
    <name evidence="10" type="ordered locus">Thal_0915</name>
</gene>
<evidence type="ECO:0000313" key="10">
    <source>
        <dbReference type="EMBL" id="ADC89547.1"/>
    </source>
</evidence>
<evidence type="ECO:0000259" key="9">
    <source>
        <dbReference type="PROSITE" id="PS51371"/>
    </source>
</evidence>
<evidence type="ECO:0000256" key="3">
    <source>
        <dbReference type="ARBA" id="ARBA00022737"/>
    </source>
</evidence>
<feature type="domain" description="CBS" evidence="9">
    <location>
        <begin position="263"/>
        <end position="323"/>
    </location>
</feature>
<name>D3SLB7_THEAH</name>
<keyword evidence="4 8" id="KW-1133">Transmembrane helix</keyword>
<dbReference type="InterPro" id="IPR005170">
    <property type="entry name" value="Transptr-assoc_dom"/>
</dbReference>
<dbReference type="PANTHER" id="PTHR22777">
    <property type="entry name" value="HEMOLYSIN-RELATED"/>
    <property type="match status" value="1"/>
</dbReference>
<keyword evidence="5 7" id="KW-0129">CBS domain</keyword>
<dbReference type="CDD" id="cd04590">
    <property type="entry name" value="CBS_pair_CorC_HlyC_assoc"/>
    <property type="match status" value="1"/>
</dbReference>
<dbReference type="OrthoDB" id="9798188at2"/>
<evidence type="ECO:0000256" key="6">
    <source>
        <dbReference type="ARBA" id="ARBA00023136"/>
    </source>
</evidence>
<feature type="transmembrane region" description="Helical" evidence="8">
    <location>
        <begin position="93"/>
        <end position="109"/>
    </location>
</feature>
<dbReference type="Proteomes" id="UP000002043">
    <property type="component" value="Chromosome"/>
</dbReference>
<dbReference type="Gene3D" id="3.10.580.10">
    <property type="entry name" value="CBS-domain"/>
    <property type="match status" value="1"/>
</dbReference>
<dbReference type="GO" id="GO:0005886">
    <property type="term" value="C:plasma membrane"/>
    <property type="evidence" value="ECO:0007669"/>
    <property type="project" value="TreeGrafter"/>
</dbReference>
<evidence type="ECO:0000256" key="2">
    <source>
        <dbReference type="ARBA" id="ARBA00022692"/>
    </source>
</evidence>
<feature type="domain" description="CBS" evidence="9">
    <location>
        <begin position="201"/>
        <end position="262"/>
    </location>
</feature>
<dbReference type="AlphaFoldDB" id="D3SLB7"/>
<dbReference type="InterPro" id="IPR002550">
    <property type="entry name" value="CNNM"/>
</dbReference>
<reference evidence="11" key="1">
    <citation type="journal article" date="2010" name="Stand. Genomic Sci.">
        <title>Complete genome sequence of Thermocrinis albus type strain (HI 11/12T).</title>
        <authorList>
            <person name="Wirth R."/>
            <person name="Sikorski J."/>
            <person name="Brambilla E."/>
            <person name="Misra M."/>
            <person name="Lapidus A."/>
            <person name="Copeland A."/>
            <person name="Nolan M."/>
            <person name="Lucas S."/>
            <person name="Chen F."/>
            <person name="Tice H."/>
            <person name="Cheng J.F."/>
            <person name="Han C."/>
            <person name="Detter J.C."/>
            <person name="Tapia R."/>
            <person name="Bruce D."/>
            <person name="Goodwin L."/>
            <person name="Pitluck S."/>
            <person name="Pati A."/>
            <person name="Anderson I."/>
            <person name="Ivanova N."/>
            <person name="Mavromatis K."/>
            <person name="Mikhailova N."/>
            <person name="Chen A."/>
            <person name="Palaniappan K."/>
            <person name="Bilek Y."/>
            <person name="Hader T."/>
            <person name="Land M."/>
            <person name="Hauser L."/>
            <person name="Chang Y.J."/>
            <person name="Jeffries C.D."/>
            <person name="Tindall B.J."/>
            <person name="Rohde M."/>
            <person name="Goker M."/>
            <person name="Bristow J."/>
            <person name="Eisen J.A."/>
            <person name="Markowitz V."/>
            <person name="Hugenholtz P."/>
            <person name="Kyrpides N.C."/>
            <person name="Klenk H.P."/>
        </authorList>
    </citation>
    <scope>NUCLEOTIDE SEQUENCE [LARGE SCALE GENOMIC DNA]</scope>
    <source>
        <strain evidence="11">DSM 14484 / JCM 11386 / HI 11/12</strain>
    </source>
</reference>
<dbReference type="SUPFAM" id="SSF56176">
    <property type="entry name" value="FAD-binding/transporter-associated domain-like"/>
    <property type="match status" value="1"/>
</dbReference>
<dbReference type="eggNOG" id="COG1253">
    <property type="taxonomic scope" value="Bacteria"/>
</dbReference>
<dbReference type="InterPro" id="IPR046342">
    <property type="entry name" value="CBS_dom_sf"/>
</dbReference>
<dbReference type="EMBL" id="CP001931">
    <property type="protein sequence ID" value="ADC89547.1"/>
    <property type="molecule type" value="Genomic_DNA"/>
</dbReference>
<dbReference type="InterPro" id="IPR000644">
    <property type="entry name" value="CBS_dom"/>
</dbReference>
<dbReference type="RefSeq" id="WP_012991953.1">
    <property type="nucleotide sequence ID" value="NC_013894.1"/>
</dbReference>
<evidence type="ECO:0000256" key="7">
    <source>
        <dbReference type="PROSITE-ProRule" id="PRU00703"/>
    </source>
</evidence>
<dbReference type="PROSITE" id="PS51371">
    <property type="entry name" value="CBS"/>
    <property type="match status" value="2"/>
</dbReference>
<dbReference type="PANTHER" id="PTHR22777:SF17">
    <property type="entry name" value="UPF0053 PROTEIN SLL0260"/>
    <property type="match status" value="1"/>
</dbReference>
<dbReference type="InterPro" id="IPR044751">
    <property type="entry name" value="Ion_transp-like_CBS"/>
</dbReference>
<evidence type="ECO:0000256" key="1">
    <source>
        <dbReference type="ARBA" id="ARBA00004141"/>
    </source>
</evidence>
<protein>
    <submittedName>
        <fullName evidence="10">CBS domain containing protein</fullName>
    </submittedName>
</protein>
<accession>D3SLB7</accession>
<keyword evidence="11" id="KW-1185">Reference proteome</keyword>
<keyword evidence="3" id="KW-0677">Repeat</keyword>
<dbReference type="Pfam" id="PF00571">
    <property type="entry name" value="CBS"/>
    <property type="match status" value="2"/>
</dbReference>
<keyword evidence="2 8" id="KW-0812">Transmembrane</keyword>
<dbReference type="KEGG" id="tal:Thal_0915"/>
<organism evidence="10 11">
    <name type="scientific">Thermocrinis albus (strain DSM 14484 / JCM 11386 / HI 11/12)</name>
    <dbReference type="NCBI Taxonomy" id="638303"/>
    <lineage>
        <taxon>Bacteria</taxon>
        <taxon>Pseudomonadati</taxon>
        <taxon>Aquificota</taxon>
        <taxon>Aquificia</taxon>
        <taxon>Aquificales</taxon>
        <taxon>Aquificaceae</taxon>
        <taxon>Thermocrinis</taxon>
    </lineage>
</organism>
<dbReference type="STRING" id="638303.Thal_0915"/>
<dbReference type="SMART" id="SM01091">
    <property type="entry name" value="CorC_HlyC"/>
    <property type="match status" value="1"/>
</dbReference>
<dbReference type="Gene3D" id="3.30.465.10">
    <property type="match status" value="1"/>
</dbReference>
<dbReference type="SMART" id="SM00116">
    <property type="entry name" value="CBS"/>
    <property type="match status" value="2"/>
</dbReference>
<evidence type="ECO:0000313" key="11">
    <source>
        <dbReference type="Proteomes" id="UP000002043"/>
    </source>
</evidence>
<dbReference type="Pfam" id="PF03471">
    <property type="entry name" value="CorC_HlyC"/>
    <property type="match status" value="1"/>
</dbReference>
<dbReference type="GO" id="GO:0050660">
    <property type="term" value="F:flavin adenine dinucleotide binding"/>
    <property type="evidence" value="ECO:0007669"/>
    <property type="project" value="InterPro"/>
</dbReference>
<dbReference type="InterPro" id="IPR016169">
    <property type="entry name" value="FAD-bd_PCMH_sub2"/>
</dbReference>
<dbReference type="Pfam" id="PF01595">
    <property type="entry name" value="CNNM"/>
    <property type="match status" value="1"/>
</dbReference>
<feature type="transmembrane region" description="Helical" evidence="8">
    <location>
        <begin position="57"/>
        <end position="81"/>
    </location>
</feature>
<sequence length="419" mass="48165">MDVVGLLIGVLFFVLLEAFFSGSEIALLRTDKSKAMALYRKTGYSFLKDFHDYPEDYITLTMLGYTVSIVSASTFYTLAVFRLSHHFSFLQGYEALFSLTLVLFTLYFGELAPKNLFHKNADRLIVPSLWVLSKLKGIVKPLLLAVRYISRLSRKLLGGREEKLSRMDILGLLEDVSSREESLKVALKVILMKDTPVSELITPLQEVVMVEETATVDQVIRKMRESGYRKLPVYRTRVDNIVGYLDLFDLVTAKPYKSVMEFIRPVHIFSEYTTVKEVFDTFRDSREYMGIVVDELGITLGIVTYDDLIAFLMGGLRSEGHEEEPFVEVEKNRWVVDGRLEKEELEKLLGVKLPQGPFRTVAGFLLYQLRRIPQKGESITCCGYNFRVLKVEDKRISRLMVEKVSLEEKLEQKQEQHSV</sequence>
<evidence type="ECO:0000256" key="4">
    <source>
        <dbReference type="ARBA" id="ARBA00022989"/>
    </source>
</evidence>
<dbReference type="InterPro" id="IPR036318">
    <property type="entry name" value="FAD-bd_PCMH-like_sf"/>
</dbReference>
<evidence type="ECO:0000256" key="8">
    <source>
        <dbReference type="SAM" id="Phobius"/>
    </source>
</evidence>
<proteinExistence type="predicted"/>
<evidence type="ECO:0000256" key="5">
    <source>
        <dbReference type="ARBA" id="ARBA00023122"/>
    </source>
</evidence>
<dbReference type="SUPFAM" id="SSF54631">
    <property type="entry name" value="CBS-domain pair"/>
    <property type="match status" value="1"/>
</dbReference>
<keyword evidence="6 8" id="KW-0472">Membrane</keyword>